<reference evidence="1 2" key="1">
    <citation type="submission" date="2018-07" db="EMBL/GenBank/DDBJ databases">
        <title>Motiliproteus coralliicola sp. nov., a bacterium isolated from Coral.</title>
        <authorList>
            <person name="Wang G."/>
        </authorList>
    </citation>
    <scope>NUCLEOTIDE SEQUENCE [LARGE SCALE GENOMIC DNA]</scope>
    <source>
        <strain evidence="1 2">C34</strain>
    </source>
</reference>
<protein>
    <submittedName>
        <fullName evidence="1">Uncharacterized protein</fullName>
    </submittedName>
</protein>
<dbReference type="Proteomes" id="UP000253769">
    <property type="component" value="Unassembled WGS sequence"/>
</dbReference>
<dbReference type="RefSeq" id="WP_114694744.1">
    <property type="nucleotide sequence ID" value="NZ_QQOH01000001.1"/>
</dbReference>
<keyword evidence="2" id="KW-1185">Reference proteome</keyword>
<evidence type="ECO:0000313" key="1">
    <source>
        <dbReference type="EMBL" id="RDE25148.1"/>
    </source>
</evidence>
<sequence>MNFQLDNNLESTIPGIPTQIQNLLAQLHANGLSSISLPIVIWANTLDTGGRIYRDNADSICTRTERNSHIAQTNKILLENGLRPITENQPFCHRVRCATCPLSRGSIRQLYDQDQEAQIRNKRMIDLFSVNLIAISRGK</sequence>
<name>A0A369WSS7_9GAMM</name>
<accession>A0A369WSS7</accession>
<gene>
    <name evidence="1" type="ORF">DV711_06220</name>
</gene>
<evidence type="ECO:0000313" key="2">
    <source>
        <dbReference type="Proteomes" id="UP000253769"/>
    </source>
</evidence>
<organism evidence="1 2">
    <name type="scientific">Motiliproteus coralliicola</name>
    <dbReference type="NCBI Taxonomy" id="2283196"/>
    <lineage>
        <taxon>Bacteria</taxon>
        <taxon>Pseudomonadati</taxon>
        <taxon>Pseudomonadota</taxon>
        <taxon>Gammaproteobacteria</taxon>
        <taxon>Oceanospirillales</taxon>
        <taxon>Oceanospirillaceae</taxon>
        <taxon>Motiliproteus</taxon>
    </lineage>
</organism>
<proteinExistence type="predicted"/>
<dbReference type="EMBL" id="QQOH01000001">
    <property type="protein sequence ID" value="RDE25148.1"/>
    <property type="molecule type" value="Genomic_DNA"/>
</dbReference>
<dbReference type="AlphaFoldDB" id="A0A369WSS7"/>
<comment type="caution">
    <text evidence="1">The sequence shown here is derived from an EMBL/GenBank/DDBJ whole genome shotgun (WGS) entry which is preliminary data.</text>
</comment>